<feature type="compositionally biased region" description="Basic residues" evidence="1">
    <location>
        <begin position="634"/>
        <end position="643"/>
    </location>
</feature>
<feature type="compositionally biased region" description="Polar residues" evidence="1">
    <location>
        <begin position="376"/>
        <end position="390"/>
    </location>
</feature>
<dbReference type="EMBL" id="BMAT01002889">
    <property type="protein sequence ID" value="GFS16272.1"/>
    <property type="molecule type" value="Genomic_DNA"/>
</dbReference>
<protein>
    <submittedName>
        <fullName evidence="2">Microtubule-associated protein 10-like</fullName>
    </submittedName>
</protein>
<feature type="compositionally biased region" description="Low complexity" evidence="1">
    <location>
        <begin position="1025"/>
        <end position="1044"/>
    </location>
</feature>
<proteinExistence type="predicted"/>
<dbReference type="GO" id="GO:0032467">
    <property type="term" value="P:positive regulation of cytokinesis"/>
    <property type="evidence" value="ECO:0007669"/>
    <property type="project" value="TreeGrafter"/>
</dbReference>
<dbReference type="AlphaFoldDB" id="A0AAV4J5N9"/>
<dbReference type="InterPro" id="IPR039302">
    <property type="entry name" value="MAP10"/>
</dbReference>
<sequence>METHSTPDMEDSLFSLELVVEKLYIPHAPCRFPSVAFRLLDFPTILIKHVEDDLGTAIRNKISFDPYYILPDQFSELKDKHGNFMIRKGKSCLFKINVNLLKQHLANTPLYVMVIDMFPEVPKLVGNSTVPLDALMDSICFDIAKLGSTVPSVHGDKGLFKLYNLMGREIGYFVLGYRILSLGPSLIKHLPDSALMQRQRKRNQSNVLTTVEKMFDDSAKHVFDEEDEQEVLLRNSASMTDPIRHDVLLQTVDLEDKAIHAVVSGVDMETNTYLQQGKESHTTATQTEKHKQVKEAMNSQKKWLQLEQPGTKEDEDVIMSNIVCPPPLFYNSKANPQVTVKAGQDMSVPSVEEIVIEDLSDIDSFDGEGIKEQGRSKNFSPSVPKSSKSITRAINVPQSRQGEYTQGLGVSPQPNMVFPLLTALINELACVQDPQFLLDVTNKMQVNKSFQGGSLKPKGKLEPKTEIISPSVVSAVATALVEKTKNSRDGKTTKSETSIITKQQHFPHVKAQTEVKPESENKVIKQMPAMANKGKLVYKLTTTQRLRLQKTNPKWLEKAERERIQAIKQKQPEYQVQAEASDMNATNFSDTLTEVRRLAEMELNSTAGGDTLQYIASEAEGMKSTLPRSTMERPRHRRRRSSAQRKEQKSASIPNRKSTSPKAKARSRYRKTERQGGNSKDSSGSDDLIKRKKPVPLERHLSGITSPAALDQDQNGAGFEEPLSARSDLPSSRSRSIEVHLPSAEPHAYDDSGSGTITDAEDSHPEEEVAPTVGGNASDEEVDIPLPDDSVADKPQVQVLNFPRYISREDSLPETIAGAANASLNVSGTLNEESPLESTRHSQNMLGPERSNSRLLQHSTDLDTRQFHSTDEPELQDLVSEADNHSQSAGGHRSITETGGTASKFPVINPQLSENSPVPSVRRSTSKLDPGTGHSYLPSMSISKGYTSPVTSRPGTPKSGVAQGNRFDNQPLPGKGSTVVTPRNKLTPRSQSGSPKRPTPRSRRPLRESIHTDSLSSYMPSDPENVLVSLSSSNKSGLSGGNYSDDFNSGDSGDVASSIEQLPKIVPSTKLGYTIN</sequence>
<feature type="region of interest" description="Disordered" evidence="1">
    <location>
        <begin position="618"/>
        <end position="795"/>
    </location>
</feature>
<dbReference type="GO" id="GO:0097431">
    <property type="term" value="C:mitotic spindle pole"/>
    <property type="evidence" value="ECO:0007669"/>
    <property type="project" value="TreeGrafter"/>
</dbReference>
<keyword evidence="3" id="KW-1185">Reference proteome</keyword>
<evidence type="ECO:0000313" key="3">
    <source>
        <dbReference type="Proteomes" id="UP000762676"/>
    </source>
</evidence>
<dbReference type="Pfam" id="PF14924">
    <property type="entry name" value="MAP10_N"/>
    <property type="match status" value="1"/>
</dbReference>
<dbReference type="GO" id="GO:1990023">
    <property type="term" value="C:mitotic spindle midzone"/>
    <property type="evidence" value="ECO:0007669"/>
    <property type="project" value="TreeGrafter"/>
</dbReference>
<dbReference type="GO" id="GO:0005813">
    <property type="term" value="C:centrosome"/>
    <property type="evidence" value="ECO:0007669"/>
    <property type="project" value="TreeGrafter"/>
</dbReference>
<name>A0AAV4J5N9_9GAST</name>
<feature type="compositionally biased region" description="Polar residues" evidence="1">
    <location>
        <begin position="650"/>
        <end position="661"/>
    </location>
</feature>
<evidence type="ECO:0000313" key="2">
    <source>
        <dbReference type="EMBL" id="GFS16272.1"/>
    </source>
</evidence>
<evidence type="ECO:0000256" key="1">
    <source>
        <dbReference type="SAM" id="MobiDB-lite"/>
    </source>
</evidence>
<feature type="region of interest" description="Disordered" evidence="1">
    <location>
        <begin position="829"/>
        <end position="1055"/>
    </location>
</feature>
<reference evidence="2 3" key="1">
    <citation type="journal article" date="2021" name="Elife">
        <title>Chloroplast acquisition without the gene transfer in kleptoplastic sea slugs, Plakobranchus ocellatus.</title>
        <authorList>
            <person name="Maeda T."/>
            <person name="Takahashi S."/>
            <person name="Yoshida T."/>
            <person name="Shimamura S."/>
            <person name="Takaki Y."/>
            <person name="Nagai Y."/>
            <person name="Toyoda A."/>
            <person name="Suzuki Y."/>
            <person name="Arimoto A."/>
            <person name="Ishii H."/>
            <person name="Satoh N."/>
            <person name="Nishiyama T."/>
            <person name="Hasebe M."/>
            <person name="Maruyama T."/>
            <person name="Minagawa J."/>
            <person name="Obokata J."/>
            <person name="Shigenobu S."/>
        </authorList>
    </citation>
    <scope>NUCLEOTIDE SEQUENCE [LARGE SCALE GENOMIC DNA]</scope>
</reference>
<comment type="caution">
    <text evidence="2">The sequence shown here is derived from an EMBL/GenBank/DDBJ whole genome shotgun (WGS) entry which is preliminary data.</text>
</comment>
<dbReference type="Proteomes" id="UP000762676">
    <property type="component" value="Unassembled WGS sequence"/>
</dbReference>
<accession>A0AAV4J5N9</accession>
<feature type="compositionally biased region" description="Polar residues" evidence="1">
    <location>
        <begin position="938"/>
        <end position="954"/>
    </location>
</feature>
<dbReference type="PANTHER" id="PTHR21831">
    <property type="entry name" value="MICROTUBULE-ASSOCIATED PROTEIN 10"/>
    <property type="match status" value="1"/>
</dbReference>
<dbReference type="GO" id="GO:0031122">
    <property type="term" value="P:cytoplasmic microtubule organization"/>
    <property type="evidence" value="ECO:0007669"/>
    <property type="project" value="TreeGrafter"/>
</dbReference>
<feature type="region of interest" description="Disordered" evidence="1">
    <location>
        <begin position="366"/>
        <end position="390"/>
    </location>
</feature>
<dbReference type="GO" id="GO:0008017">
    <property type="term" value="F:microtubule binding"/>
    <property type="evidence" value="ECO:0007669"/>
    <property type="project" value="InterPro"/>
</dbReference>
<organism evidence="2 3">
    <name type="scientific">Elysia marginata</name>
    <dbReference type="NCBI Taxonomy" id="1093978"/>
    <lineage>
        <taxon>Eukaryota</taxon>
        <taxon>Metazoa</taxon>
        <taxon>Spiralia</taxon>
        <taxon>Lophotrochozoa</taxon>
        <taxon>Mollusca</taxon>
        <taxon>Gastropoda</taxon>
        <taxon>Heterobranchia</taxon>
        <taxon>Euthyneura</taxon>
        <taxon>Panpulmonata</taxon>
        <taxon>Sacoglossa</taxon>
        <taxon>Placobranchoidea</taxon>
        <taxon>Plakobranchidae</taxon>
        <taxon>Elysia</taxon>
    </lineage>
</organism>
<dbReference type="GO" id="GO:0030496">
    <property type="term" value="C:midbody"/>
    <property type="evidence" value="ECO:0007669"/>
    <property type="project" value="TreeGrafter"/>
</dbReference>
<dbReference type="GO" id="GO:0051256">
    <property type="term" value="P:mitotic spindle midzone assembly"/>
    <property type="evidence" value="ECO:0007669"/>
    <property type="project" value="TreeGrafter"/>
</dbReference>
<dbReference type="PANTHER" id="PTHR21831:SF2">
    <property type="entry name" value="MICROTUBULE-ASSOCIATED PROTEIN 10"/>
    <property type="match status" value="1"/>
</dbReference>
<dbReference type="GO" id="GO:0005881">
    <property type="term" value="C:cytoplasmic microtubule"/>
    <property type="evidence" value="ECO:0007669"/>
    <property type="project" value="TreeGrafter"/>
</dbReference>
<feature type="compositionally biased region" description="Basic and acidic residues" evidence="1">
    <location>
        <begin position="860"/>
        <end position="871"/>
    </location>
</feature>
<gene>
    <name evidence="2" type="ORF">ElyMa_001468700</name>
</gene>
<feature type="compositionally biased region" description="Low complexity" evidence="1">
    <location>
        <begin position="676"/>
        <end position="686"/>
    </location>
</feature>